<dbReference type="Pfam" id="PF25998">
    <property type="entry name" value="U-box_ZFPL1"/>
    <property type="match status" value="1"/>
</dbReference>
<keyword evidence="9 11" id="KW-0472">Membrane</keyword>
<dbReference type="InterPro" id="IPR058731">
    <property type="entry name" value="Znf-B_box_ZFPL1-like"/>
</dbReference>
<evidence type="ECO:0000256" key="9">
    <source>
        <dbReference type="ARBA" id="ARBA00023136"/>
    </source>
</evidence>
<evidence type="ECO:0000313" key="14">
    <source>
        <dbReference type="Proteomes" id="UP000054843"/>
    </source>
</evidence>
<dbReference type="InterPro" id="IPR039043">
    <property type="entry name" value="ZFPL1"/>
</dbReference>
<evidence type="ECO:0000256" key="11">
    <source>
        <dbReference type="RuleBase" id="RU369078"/>
    </source>
</evidence>
<accession>A0A0V1MRB1</accession>
<dbReference type="CDD" id="cd16487">
    <property type="entry name" value="mRING-H2-C3DHC3_ZFPL1"/>
    <property type="match status" value="1"/>
</dbReference>
<evidence type="ECO:0000256" key="8">
    <source>
        <dbReference type="ARBA" id="ARBA00022989"/>
    </source>
</evidence>
<evidence type="ECO:0000256" key="2">
    <source>
        <dbReference type="ARBA" id="ARBA00005561"/>
    </source>
</evidence>
<dbReference type="AlphaFoldDB" id="A0A0V1MRB1"/>
<evidence type="ECO:0000256" key="1">
    <source>
        <dbReference type="ARBA" id="ARBA00004167"/>
    </source>
</evidence>
<dbReference type="STRING" id="268474.A0A0V1MRB1"/>
<sequence>MPLCTTFILLYRHLKKFANSKPKVKYTINLKYTVKEEKQLPTGISGAFIKPCLSVSHRRIKDGIVQMQAKKSNTNHRVNVCEFCLVEDHSKCIVQTYLSWLNDSDYNDSCYFCFKPLSSGDLETVRLLCLHLFHWDCLDKWALSLPANTAPAGYKCPECGERILPKSNQVSPVVDCLKKKLINARWAERRCNIKQKPLESNGEVYNLPERMKTVTGCNARASNVVADSVNSSNSSWQKTNDDEDYYQGDLMTTTTTSPSSTKLLIDDNVENKYHRKSGNCTIARNLILRFCPDRSDWNSRACCRRIFLLLLIFLVCLITFYSLSNRSQHYIQEHDPLFDPASNPDIRIGLH</sequence>
<organism evidence="13 14">
    <name type="scientific">Trichinella papuae</name>
    <dbReference type="NCBI Taxonomy" id="268474"/>
    <lineage>
        <taxon>Eukaryota</taxon>
        <taxon>Metazoa</taxon>
        <taxon>Ecdysozoa</taxon>
        <taxon>Nematoda</taxon>
        <taxon>Enoplea</taxon>
        <taxon>Dorylaimia</taxon>
        <taxon>Trichinellida</taxon>
        <taxon>Trichinellidae</taxon>
        <taxon>Trichinella</taxon>
    </lineage>
</organism>
<evidence type="ECO:0000256" key="10">
    <source>
        <dbReference type="PROSITE-ProRule" id="PRU00175"/>
    </source>
</evidence>
<keyword evidence="5 11" id="KW-0479">Metal-binding</keyword>
<evidence type="ECO:0000256" key="3">
    <source>
        <dbReference type="ARBA" id="ARBA00013701"/>
    </source>
</evidence>
<keyword evidence="6 10" id="KW-0863">Zinc-finger</keyword>
<dbReference type="Pfam" id="PF25993">
    <property type="entry name" value="zf-B_box_ZFPL1"/>
    <property type="match status" value="1"/>
</dbReference>
<evidence type="ECO:0000256" key="4">
    <source>
        <dbReference type="ARBA" id="ARBA00022692"/>
    </source>
</evidence>
<evidence type="ECO:0000256" key="5">
    <source>
        <dbReference type="ARBA" id="ARBA00022723"/>
    </source>
</evidence>
<dbReference type="PANTHER" id="PTHR12981">
    <property type="entry name" value="ZINC FINGER PROTEIN-LIKE 1"/>
    <property type="match status" value="1"/>
</dbReference>
<dbReference type="InterPro" id="IPR058730">
    <property type="entry name" value="U-box_ZFPL1-like"/>
</dbReference>
<protein>
    <recommendedName>
        <fullName evidence="3 11">Zinc finger protein-like 1 homolog</fullName>
    </recommendedName>
</protein>
<gene>
    <name evidence="13" type="primary">GABRR3</name>
    <name evidence="13" type="ORF">T10_2579</name>
</gene>
<dbReference type="GO" id="GO:0005794">
    <property type="term" value="C:Golgi apparatus"/>
    <property type="evidence" value="ECO:0007669"/>
    <property type="project" value="TreeGrafter"/>
</dbReference>
<dbReference type="PROSITE" id="PS50089">
    <property type="entry name" value="ZF_RING_2"/>
    <property type="match status" value="1"/>
</dbReference>
<dbReference type="SMART" id="SM00184">
    <property type="entry name" value="RING"/>
    <property type="match status" value="1"/>
</dbReference>
<dbReference type="GO" id="GO:0008270">
    <property type="term" value="F:zinc ion binding"/>
    <property type="evidence" value="ECO:0007669"/>
    <property type="project" value="UniProtKB-UniRule"/>
</dbReference>
<dbReference type="EMBL" id="JYDO01000052">
    <property type="protein sequence ID" value="KRZ74326.1"/>
    <property type="molecule type" value="Genomic_DNA"/>
</dbReference>
<dbReference type="SUPFAM" id="SSF57850">
    <property type="entry name" value="RING/U-box"/>
    <property type="match status" value="1"/>
</dbReference>
<keyword evidence="8 11" id="KW-1133">Transmembrane helix</keyword>
<feature type="transmembrane region" description="Helical" evidence="11">
    <location>
        <begin position="306"/>
        <end position="323"/>
    </location>
</feature>
<keyword evidence="7 11" id="KW-0862">Zinc</keyword>
<dbReference type="PANTHER" id="PTHR12981:SF0">
    <property type="entry name" value="ZINC FINGER PROTEIN-LIKE 1"/>
    <property type="match status" value="1"/>
</dbReference>
<evidence type="ECO:0000256" key="6">
    <source>
        <dbReference type="ARBA" id="ARBA00022771"/>
    </source>
</evidence>
<proteinExistence type="inferred from homology"/>
<comment type="caution">
    <text evidence="13">The sequence shown here is derived from an EMBL/GenBank/DDBJ whole genome shotgun (WGS) entry which is preliminary data.</text>
</comment>
<keyword evidence="4 11" id="KW-0812">Transmembrane</keyword>
<evidence type="ECO:0000313" key="13">
    <source>
        <dbReference type="EMBL" id="KRZ74326.1"/>
    </source>
</evidence>
<reference evidence="13 14" key="1">
    <citation type="submission" date="2015-01" db="EMBL/GenBank/DDBJ databases">
        <title>Evolution of Trichinella species and genotypes.</title>
        <authorList>
            <person name="Korhonen P.K."/>
            <person name="Edoardo P."/>
            <person name="Giuseppe L.R."/>
            <person name="Gasser R.B."/>
        </authorList>
    </citation>
    <scope>NUCLEOTIDE SEQUENCE [LARGE SCALE GENOMIC DNA]</scope>
    <source>
        <strain evidence="13">ISS1980</strain>
    </source>
</reference>
<evidence type="ECO:0000256" key="7">
    <source>
        <dbReference type="ARBA" id="ARBA00022833"/>
    </source>
</evidence>
<name>A0A0V1MRB1_9BILA</name>
<dbReference type="InterPro" id="IPR013083">
    <property type="entry name" value="Znf_RING/FYVE/PHD"/>
</dbReference>
<comment type="subcellular location">
    <subcellularLocation>
        <location evidence="1 11">Membrane</location>
        <topology evidence="1 11">Single-pass membrane protein</topology>
    </subcellularLocation>
</comment>
<dbReference type="Proteomes" id="UP000054843">
    <property type="component" value="Unassembled WGS sequence"/>
</dbReference>
<keyword evidence="14" id="KW-1185">Reference proteome</keyword>
<evidence type="ECO:0000259" key="12">
    <source>
        <dbReference type="PROSITE" id="PS50089"/>
    </source>
</evidence>
<dbReference type="GO" id="GO:0016020">
    <property type="term" value="C:membrane"/>
    <property type="evidence" value="ECO:0007669"/>
    <property type="project" value="UniProtKB-SubCell"/>
</dbReference>
<dbReference type="OrthoDB" id="1916590at2759"/>
<feature type="domain" description="RING-type" evidence="12">
    <location>
        <begin position="110"/>
        <end position="159"/>
    </location>
</feature>
<dbReference type="InterPro" id="IPR001841">
    <property type="entry name" value="Znf_RING"/>
</dbReference>
<dbReference type="Gene3D" id="3.30.40.10">
    <property type="entry name" value="Zinc/RING finger domain, C3HC4 (zinc finger)"/>
    <property type="match status" value="1"/>
</dbReference>
<comment type="similarity">
    <text evidence="2 11">Belongs to the ZFPL1 family.</text>
</comment>